<keyword evidence="2" id="KW-0004">4Fe-4S</keyword>
<evidence type="ECO:0000256" key="1">
    <source>
        <dbReference type="ARBA" id="ARBA00001966"/>
    </source>
</evidence>
<keyword evidence="3" id="KW-0949">S-adenosyl-L-methionine</keyword>
<sequence>MPHPTPGGHPNGTGTHPAHGLSGPGRPPMDFDRAPFLVIWETTQACDLACRHCRASAQPCRHPDELSTEEAKSMLERIREFGPVIFVFSGGDAFKRLDIVELTRYGAGLGLRMAITPATTPLATREMLQALKDAGMSRLAVSLDGSNPGIHDEFRRVQGSFDHGLRILREAQEVGLTTQVNTVVRKNNLEDMDAMCQLMTELGIVFWEVFFLVPMGRARPEDVASAQGFEEVFHRLYDLSKTATFDIKATAAPQYARVVTQRKAQEAADAGERPDADVLTQGAHHSLKDGIGRARNVNDGDGFMFISHLGDIYPSGFLPVRTGNIRTDDLVEVYRHHEVFTALRDRGNLKGKCSVCNYRPRCGGSRARAYAVTGDYLEAEPYCAYVPPRWAQLVEQGRVPDDAAYFAQRQRAVTELPLL</sequence>
<feature type="region of interest" description="Disordered" evidence="7">
    <location>
        <begin position="1"/>
        <end position="27"/>
    </location>
</feature>
<comment type="cofactor">
    <cofactor evidence="1">
        <name>[4Fe-4S] cluster</name>
        <dbReference type="ChEBI" id="CHEBI:49883"/>
    </cofactor>
</comment>
<dbReference type="RefSeq" id="WP_081426007.1">
    <property type="nucleotide sequence ID" value="NZ_CP021081.1"/>
</dbReference>
<dbReference type="InterPro" id="IPR013785">
    <property type="entry name" value="Aldolase_TIM"/>
</dbReference>
<dbReference type="PROSITE" id="PS51918">
    <property type="entry name" value="RADICAL_SAM"/>
    <property type="match status" value="1"/>
</dbReference>
<dbReference type="InterPro" id="IPR058240">
    <property type="entry name" value="rSAM_sf"/>
</dbReference>
<evidence type="ECO:0000256" key="4">
    <source>
        <dbReference type="ARBA" id="ARBA00022723"/>
    </source>
</evidence>
<evidence type="ECO:0000256" key="3">
    <source>
        <dbReference type="ARBA" id="ARBA00022691"/>
    </source>
</evidence>
<dbReference type="SFLD" id="SFLDS00029">
    <property type="entry name" value="Radical_SAM"/>
    <property type="match status" value="1"/>
</dbReference>
<evidence type="ECO:0000259" key="8">
    <source>
        <dbReference type="PROSITE" id="PS51918"/>
    </source>
</evidence>
<evidence type="ECO:0000313" key="9">
    <source>
        <dbReference type="EMBL" id="ASN81815.1"/>
    </source>
</evidence>
<dbReference type="CDD" id="cd21123">
    <property type="entry name" value="SPASM_MftC-like"/>
    <property type="match status" value="1"/>
</dbReference>
<evidence type="ECO:0000256" key="7">
    <source>
        <dbReference type="SAM" id="MobiDB-lite"/>
    </source>
</evidence>
<feature type="domain" description="Radical SAM core" evidence="8">
    <location>
        <begin position="32"/>
        <end position="246"/>
    </location>
</feature>
<accession>A0A221SYU1</accession>
<evidence type="ECO:0000313" key="10">
    <source>
        <dbReference type="Proteomes" id="UP000259030"/>
    </source>
</evidence>
<dbReference type="AlphaFoldDB" id="A0A221SYU1"/>
<dbReference type="InterPro" id="IPR007197">
    <property type="entry name" value="rSAM"/>
</dbReference>
<dbReference type="GO" id="GO:0051539">
    <property type="term" value="F:4 iron, 4 sulfur cluster binding"/>
    <property type="evidence" value="ECO:0007669"/>
    <property type="project" value="UniProtKB-KW"/>
</dbReference>
<dbReference type="EMBL" id="CP021081">
    <property type="protein sequence ID" value="ASN81815.1"/>
    <property type="molecule type" value="Genomic_DNA"/>
</dbReference>
<dbReference type="SFLD" id="SFLDG01386">
    <property type="entry name" value="main_SPASM_domain-containing"/>
    <property type="match status" value="1"/>
</dbReference>
<reference evidence="9 10" key="1">
    <citation type="submission" date="2017-05" db="EMBL/GenBank/DDBJ databases">
        <title>The complete genome sequence of Deinococcus ficus isolated from the rhizosphere of the Ficus religiosa L. in Taiwan.</title>
        <authorList>
            <person name="Wu K.-M."/>
            <person name="Liao T.-L."/>
            <person name="Liu Y.-M."/>
            <person name="Young C.-C."/>
            <person name="Tsai S.-F."/>
        </authorList>
    </citation>
    <scope>NUCLEOTIDE SEQUENCE [LARGE SCALE GENOMIC DNA]</scope>
    <source>
        <strain evidence="9 10">CC-FR2-10</strain>
    </source>
</reference>
<dbReference type="Proteomes" id="UP000259030">
    <property type="component" value="Chromosome"/>
</dbReference>
<dbReference type="PIRSF" id="PIRSF037420">
    <property type="entry name" value="PQQ_syn_pqqE"/>
    <property type="match status" value="1"/>
</dbReference>
<protein>
    <submittedName>
        <fullName evidence="9">Radical SAM/SPASM domain-containing protein</fullName>
    </submittedName>
</protein>
<dbReference type="PANTHER" id="PTHR11228">
    <property type="entry name" value="RADICAL SAM DOMAIN PROTEIN"/>
    <property type="match status" value="1"/>
</dbReference>
<organism evidence="9 10">
    <name type="scientific">Deinococcus ficus</name>
    <dbReference type="NCBI Taxonomy" id="317577"/>
    <lineage>
        <taxon>Bacteria</taxon>
        <taxon>Thermotogati</taxon>
        <taxon>Deinococcota</taxon>
        <taxon>Deinococci</taxon>
        <taxon>Deinococcales</taxon>
        <taxon>Deinococcaceae</taxon>
        <taxon>Deinococcus</taxon>
    </lineage>
</organism>
<gene>
    <name evidence="9" type="ORF">DFI_13155</name>
</gene>
<dbReference type="STRING" id="317577.GCA_000419625_01294"/>
<proteinExistence type="predicted"/>
<evidence type="ECO:0000256" key="5">
    <source>
        <dbReference type="ARBA" id="ARBA00023004"/>
    </source>
</evidence>
<feature type="compositionally biased region" description="Low complexity" evidence="7">
    <location>
        <begin position="8"/>
        <end position="20"/>
    </location>
</feature>
<dbReference type="Gene3D" id="3.20.20.70">
    <property type="entry name" value="Aldolase class I"/>
    <property type="match status" value="1"/>
</dbReference>
<dbReference type="GO" id="GO:0003824">
    <property type="term" value="F:catalytic activity"/>
    <property type="evidence" value="ECO:0007669"/>
    <property type="project" value="InterPro"/>
</dbReference>
<evidence type="ECO:0000256" key="6">
    <source>
        <dbReference type="ARBA" id="ARBA00023014"/>
    </source>
</evidence>
<dbReference type="SMART" id="SM00729">
    <property type="entry name" value="Elp3"/>
    <property type="match status" value="1"/>
</dbReference>
<dbReference type="InterPro" id="IPR050377">
    <property type="entry name" value="Radical_SAM_PqqE_MftC-like"/>
</dbReference>
<dbReference type="PANTHER" id="PTHR11228:SF34">
    <property type="entry name" value="TUNGSTEN-CONTAINING ALDEHYDE FERREDOXIN OXIDOREDUCTASE COFACTOR MODIFYING PROTEIN"/>
    <property type="match status" value="1"/>
</dbReference>
<dbReference type="GO" id="GO:0046872">
    <property type="term" value="F:metal ion binding"/>
    <property type="evidence" value="ECO:0007669"/>
    <property type="project" value="UniProtKB-KW"/>
</dbReference>
<dbReference type="CDD" id="cd01335">
    <property type="entry name" value="Radical_SAM"/>
    <property type="match status" value="1"/>
</dbReference>
<name>A0A221SYU1_9DEIO</name>
<keyword evidence="5" id="KW-0408">Iron</keyword>
<dbReference type="KEGG" id="dfc:DFI_13155"/>
<dbReference type="Pfam" id="PF04055">
    <property type="entry name" value="Radical_SAM"/>
    <property type="match status" value="1"/>
</dbReference>
<dbReference type="SUPFAM" id="SSF102114">
    <property type="entry name" value="Radical SAM enzymes"/>
    <property type="match status" value="1"/>
</dbReference>
<keyword evidence="4" id="KW-0479">Metal-binding</keyword>
<keyword evidence="10" id="KW-1185">Reference proteome</keyword>
<evidence type="ECO:0000256" key="2">
    <source>
        <dbReference type="ARBA" id="ARBA00022485"/>
    </source>
</evidence>
<dbReference type="SFLD" id="SFLDG01067">
    <property type="entry name" value="SPASM/twitch_domain_containing"/>
    <property type="match status" value="1"/>
</dbReference>
<dbReference type="NCBIfam" id="TIGR04053">
    <property type="entry name" value="TIGR04053 family radical SAM/SPASM domain-containing protein"/>
    <property type="match status" value="1"/>
</dbReference>
<keyword evidence="6" id="KW-0411">Iron-sulfur</keyword>
<dbReference type="InterPro" id="IPR006638">
    <property type="entry name" value="Elp3/MiaA/NifB-like_rSAM"/>
</dbReference>
<dbReference type="InterPro" id="IPR017200">
    <property type="entry name" value="PqqE-like"/>
</dbReference>